<keyword evidence="2" id="KW-1185">Reference proteome</keyword>
<organism evidence="1 2">
    <name type="scientific">Clavelina lepadiformis</name>
    <name type="common">Light-bulb sea squirt</name>
    <name type="synonym">Ascidia lepadiformis</name>
    <dbReference type="NCBI Taxonomy" id="159417"/>
    <lineage>
        <taxon>Eukaryota</taxon>
        <taxon>Metazoa</taxon>
        <taxon>Chordata</taxon>
        <taxon>Tunicata</taxon>
        <taxon>Ascidiacea</taxon>
        <taxon>Aplousobranchia</taxon>
        <taxon>Clavelinidae</taxon>
        <taxon>Clavelina</taxon>
    </lineage>
</organism>
<sequence>MALNQKLTELFVWYLRAGRLGVAPVSETSVLSHLLLVNRKPIVATNYSSTVSEAGPPHHAHYVICVSFWPGIGITWYCIHASLPQ</sequence>
<name>A0ABP0FS80_CLALP</name>
<evidence type="ECO:0000313" key="1">
    <source>
        <dbReference type="EMBL" id="CAK8680823.1"/>
    </source>
</evidence>
<comment type="caution">
    <text evidence="1">The sequence shown here is derived from an EMBL/GenBank/DDBJ whole genome shotgun (WGS) entry which is preliminary data.</text>
</comment>
<dbReference type="Proteomes" id="UP001642483">
    <property type="component" value="Unassembled WGS sequence"/>
</dbReference>
<protein>
    <submittedName>
        <fullName evidence="1">Uncharacterized protein</fullName>
    </submittedName>
</protein>
<accession>A0ABP0FS80</accession>
<dbReference type="EMBL" id="CAWYQH010000079">
    <property type="protein sequence ID" value="CAK8680823.1"/>
    <property type="molecule type" value="Genomic_DNA"/>
</dbReference>
<evidence type="ECO:0000313" key="2">
    <source>
        <dbReference type="Proteomes" id="UP001642483"/>
    </source>
</evidence>
<proteinExistence type="predicted"/>
<gene>
    <name evidence="1" type="ORF">CVLEPA_LOCUS11062</name>
</gene>
<reference evidence="1 2" key="1">
    <citation type="submission" date="2024-02" db="EMBL/GenBank/DDBJ databases">
        <authorList>
            <person name="Daric V."/>
            <person name="Darras S."/>
        </authorList>
    </citation>
    <scope>NUCLEOTIDE SEQUENCE [LARGE SCALE GENOMIC DNA]</scope>
</reference>